<protein>
    <recommendedName>
        <fullName evidence="1">Glucosyltransferase 3-like C-terminal domain-containing protein</fullName>
    </recommendedName>
</protein>
<gene>
    <name evidence="2" type="ORF">JWV37_06725</name>
</gene>
<proteinExistence type="predicted"/>
<reference evidence="2" key="1">
    <citation type="submission" date="2021-02" db="EMBL/GenBank/DDBJ databases">
        <title>Sulfurospirillum tamanensis sp. nov.</title>
        <authorList>
            <person name="Frolova A."/>
            <person name="Merkel A."/>
            <person name="Slobodkin A."/>
        </authorList>
    </citation>
    <scope>NUCLEOTIDE SEQUENCE</scope>
    <source>
        <strain evidence="2">T05b</strain>
    </source>
</reference>
<dbReference type="InterPro" id="IPR058592">
    <property type="entry name" value="Gtf3_C"/>
</dbReference>
<keyword evidence="3" id="KW-1185">Reference proteome</keyword>
<comment type="caution">
    <text evidence="2">The sequence shown here is derived from an EMBL/GenBank/DDBJ whole genome shotgun (WGS) entry which is preliminary data.</text>
</comment>
<name>A0ABS2WS12_9BACT</name>
<feature type="domain" description="Glucosyltransferase 3-like C-terminal" evidence="1">
    <location>
        <begin position="254"/>
        <end position="334"/>
    </location>
</feature>
<organism evidence="2 3">
    <name type="scientific">Sulfurospirillum tamanense</name>
    <dbReference type="NCBI Taxonomy" id="2813362"/>
    <lineage>
        <taxon>Bacteria</taxon>
        <taxon>Pseudomonadati</taxon>
        <taxon>Campylobacterota</taxon>
        <taxon>Epsilonproteobacteria</taxon>
        <taxon>Campylobacterales</taxon>
        <taxon>Sulfurospirillaceae</taxon>
        <taxon>Sulfurospirillum</taxon>
    </lineage>
</organism>
<dbReference type="EMBL" id="JAFHKK010000012">
    <property type="protein sequence ID" value="MBN2964467.1"/>
    <property type="molecule type" value="Genomic_DNA"/>
</dbReference>
<dbReference type="Pfam" id="PF26337">
    <property type="entry name" value="Gtf3_C"/>
    <property type="match status" value="1"/>
</dbReference>
<evidence type="ECO:0000259" key="1">
    <source>
        <dbReference type="Pfam" id="PF26337"/>
    </source>
</evidence>
<dbReference type="Gene3D" id="3.40.50.2000">
    <property type="entry name" value="Glycogen Phosphorylase B"/>
    <property type="match status" value="1"/>
</dbReference>
<dbReference type="Proteomes" id="UP000703590">
    <property type="component" value="Unassembled WGS sequence"/>
</dbReference>
<dbReference type="RefSeq" id="WP_205459018.1">
    <property type="nucleotide sequence ID" value="NZ_JAFHKK010000012.1"/>
</dbReference>
<evidence type="ECO:0000313" key="3">
    <source>
        <dbReference type="Proteomes" id="UP000703590"/>
    </source>
</evidence>
<sequence>MKNIQEKNILVVGYEKKDKIRYPHLSYFLLELRKYANVEYCHYRERGYFLDSDNDKAFFDLLDEFKDAVADHVGQDVYVIAIDNLAYVFCCLLFENVILLSFDFVTEKEKNFHSVVQHQIRKNVKKYLNKKKKIIIQDTLRYELFLRTHSFEVTELDVFYLPVSLPAVKEHDFCMLKRKKTKPLVLQIGGISEDRSASQSIIDEYQKGLCYTLKLHGFITESVRLYSENVRKKPVLSELLDDEQSVHSVVETCDIGIVCYNVSNENFYLTAFASGQAVEFLRCGKPLIVYGHTNLKKHIENHRAGIGIESLDDLEKCVEDITKEYEKFSSNALKLFKKYYDLALYSDSIFPWVLKKEEA</sequence>
<evidence type="ECO:0000313" key="2">
    <source>
        <dbReference type="EMBL" id="MBN2964467.1"/>
    </source>
</evidence>
<reference evidence="2" key="2">
    <citation type="submission" date="2021-02" db="EMBL/GenBank/DDBJ databases">
        <authorList>
            <person name="Merkel A.Y."/>
        </authorList>
    </citation>
    <scope>NUCLEOTIDE SEQUENCE</scope>
    <source>
        <strain evidence="2">T05b</strain>
    </source>
</reference>
<accession>A0ABS2WS12</accession>